<organism evidence="1 3">
    <name type="scientific">Pseudoalteromonas maricaloris</name>
    <dbReference type="NCBI Taxonomy" id="184924"/>
    <lineage>
        <taxon>Bacteria</taxon>
        <taxon>Pseudomonadati</taxon>
        <taxon>Pseudomonadota</taxon>
        <taxon>Gammaproteobacteria</taxon>
        <taxon>Alteromonadales</taxon>
        <taxon>Pseudoalteromonadaceae</taxon>
        <taxon>Pseudoalteromonas</taxon>
    </lineage>
</organism>
<evidence type="ECO:0000313" key="3">
    <source>
        <dbReference type="Proteomes" id="UP000646877"/>
    </source>
</evidence>
<dbReference type="Proteomes" id="UP001304419">
    <property type="component" value="Chromosome 1"/>
</dbReference>
<evidence type="ECO:0000313" key="4">
    <source>
        <dbReference type="Proteomes" id="UP001304419"/>
    </source>
</evidence>
<name>A0A8I2H2L5_9GAMM</name>
<sequence>MDIRFFKFLLLGSLITLGGCSHSSKEPSLLSEQQLKSIERLSSLEQDLTNLLTLLESQASVDNIQATSNIDVEVKRYSASKQKANQTTGIQLKLFPLSINSMPQVEQHQALLAAVKRKFPSIFSEAELQIQAFEMRNWATVSGLRSTQEAKIYCRLFSIQSFDCRRLML</sequence>
<dbReference type="PROSITE" id="PS51257">
    <property type="entry name" value="PROKAR_LIPOPROTEIN"/>
    <property type="match status" value="1"/>
</dbReference>
<reference evidence="2 4" key="2">
    <citation type="submission" date="2023-10" db="EMBL/GenBank/DDBJ databases">
        <title>To unveil natural product biosynthetic capacity in Pseudoalteromonas.</title>
        <authorList>
            <person name="Wang J."/>
        </authorList>
    </citation>
    <scope>NUCLEOTIDE SEQUENCE [LARGE SCALE GENOMIC DNA]</scope>
    <source>
        <strain evidence="2 4">DSM 15914</strain>
    </source>
</reference>
<gene>
    <name evidence="1" type="ORF">F9Y85_04855</name>
    <name evidence="2" type="ORF">R5H13_06225</name>
</gene>
<evidence type="ECO:0000313" key="2">
    <source>
        <dbReference type="EMBL" id="WOX29859.1"/>
    </source>
</evidence>
<evidence type="ECO:0008006" key="5">
    <source>
        <dbReference type="Google" id="ProtNLM"/>
    </source>
</evidence>
<dbReference type="RefSeq" id="WP_039492609.1">
    <property type="nucleotide sequence ID" value="NZ_CBCSDF010000002.1"/>
</dbReference>
<dbReference type="Proteomes" id="UP000646877">
    <property type="component" value="Unassembled WGS sequence"/>
</dbReference>
<dbReference type="EMBL" id="CP137578">
    <property type="protein sequence ID" value="WOX29859.1"/>
    <property type="molecule type" value="Genomic_DNA"/>
</dbReference>
<reference evidence="1" key="1">
    <citation type="submission" date="2019-10" db="EMBL/GenBank/DDBJ databases">
        <authorList>
            <person name="Paulsen S."/>
        </authorList>
    </citation>
    <scope>NUCLEOTIDE SEQUENCE</scope>
    <source>
        <strain evidence="1">LMG 19692</strain>
    </source>
</reference>
<proteinExistence type="predicted"/>
<dbReference type="AlphaFoldDB" id="A0A8I2H2L5"/>
<evidence type="ECO:0000313" key="1">
    <source>
        <dbReference type="EMBL" id="NLR20657.1"/>
    </source>
</evidence>
<protein>
    <recommendedName>
        <fullName evidence="5">Lipoprotein</fullName>
    </recommendedName>
</protein>
<keyword evidence="4" id="KW-1185">Reference proteome</keyword>
<dbReference type="EMBL" id="WEIA01000002">
    <property type="protein sequence ID" value="NLR20657.1"/>
    <property type="molecule type" value="Genomic_DNA"/>
</dbReference>
<accession>A0A8I2H2L5</accession>